<gene>
    <name evidence="1" type="ORF">EHQ58_00945</name>
</gene>
<reference evidence="1" key="1">
    <citation type="journal article" date="2019" name="PLoS Negl. Trop. Dis.">
        <title>Revisiting the worldwide diversity of Leptospira species in the environment.</title>
        <authorList>
            <person name="Vincent A.T."/>
            <person name="Schiettekatte O."/>
            <person name="Bourhy P."/>
            <person name="Veyrier F.J."/>
            <person name="Picardeau M."/>
        </authorList>
    </citation>
    <scope>NUCLEOTIDE SEQUENCE [LARGE SCALE GENOMIC DNA]</scope>
    <source>
        <strain evidence="1">201702476</strain>
    </source>
</reference>
<protein>
    <submittedName>
        <fullName evidence="1">DUF4256 domain-containing protein</fullName>
    </submittedName>
</protein>
<keyword evidence="2" id="KW-1185">Reference proteome</keyword>
<evidence type="ECO:0000313" key="1">
    <source>
        <dbReference type="EMBL" id="TGL63963.1"/>
    </source>
</evidence>
<proteinExistence type="predicted"/>
<name>A0A4R9KFD4_9LEPT</name>
<accession>A0A4R9KFD4</accession>
<comment type="caution">
    <text evidence="1">The sequence shown here is derived from an EMBL/GenBank/DDBJ whole genome shotgun (WGS) entry which is preliminary data.</text>
</comment>
<dbReference type="Pfam" id="PF14066">
    <property type="entry name" value="DUF4256"/>
    <property type="match status" value="1"/>
</dbReference>
<sequence length="187" mass="21558">MKSDKKSLPFQDQLLSTLKTRFEKNMNRHKGLDWNLVLSKLEKNPHQLHALNEMEKSGGEPDVVRFEKKIGEIVFFDCSLETPKDRRSLCYDKAALDGRKENKPKGSAIEAAKTMGIELLDEEEYLELQRLGNFDTKTSSWLKTPIEVRKLGGAIFGDFRYNRVFFYHNGAESYYAVRGFRGSLKIS</sequence>
<dbReference type="InterPro" id="IPR025352">
    <property type="entry name" value="DUF4256"/>
</dbReference>
<dbReference type="OrthoDB" id="8442276at2"/>
<dbReference type="EMBL" id="RQGD01000002">
    <property type="protein sequence ID" value="TGL63963.1"/>
    <property type="molecule type" value="Genomic_DNA"/>
</dbReference>
<dbReference type="RefSeq" id="WP_135621460.1">
    <property type="nucleotide sequence ID" value="NZ_RQGD01000002.1"/>
</dbReference>
<dbReference type="AlphaFoldDB" id="A0A4R9KFD4"/>
<dbReference type="Proteomes" id="UP000297693">
    <property type="component" value="Unassembled WGS sequence"/>
</dbReference>
<organism evidence="1 2">
    <name type="scientific">Leptospira ognonensis</name>
    <dbReference type="NCBI Taxonomy" id="2484945"/>
    <lineage>
        <taxon>Bacteria</taxon>
        <taxon>Pseudomonadati</taxon>
        <taxon>Spirochaetota</taxon>
        <taxon>Spirochaetia</taxon>
        <taxon>Leptospirales</taxon>
        <taxon>Leptospiraceae</taxon>
        <taxon>Leptospira</taxon>
    </lineage>
</organism>
<evidence type="ECO:0000313" key="2">
    <source>
        <dbReference type="Proteomes" id="UP000297693"/>
    </source>
</evidence>